<evidence type="ECO:0000256" key="5">
    <source>
        <dbReference type="ARBA" id="ARBA00023242"/>
    </source>
</evidence>
<keyword evidence="3" id="KW-0238">DNA-binding</keyword>
<feature type="region of interest" description="Disordered" evidence="6">
    <location>
        <begin position="104"/>
        <end position="312"/>
    </location>
</feature>
<dbReference type="PANTHER" id="PTHR11793">
    <property type="entry name" value="BASIC HELIX-LOOP-HELIX TRANSCRIPTION FACTOR"/>
    <property type="match status" value="1"/>
</dbReference>
<feature type="compositionally biased region" description="Low complexity" evidence="6">
    <location>
        <begin position="328"/>
        <end position="340"/>
    </location>
</feature>
<dbReference type="Pfam" id="PF00010">
    <property type="entry name" value="HLH"/>
    <property type="match status" value="1"/>
</dbReference>
<evidence type="ECO:0000256" key="3">
    <source>
        <dbReference type="ARBA" id="ARBA00023125"/>
    </source>
</evidence>
<sequence>MEWPCQGYGSGNAGPFVRVNNNNNNDGGGGDRSVNNGIRFVASGRTPFVGGGNVLPYSPPPGYSSPPPLYHTPNIESRFGPGGQFYGQCTGKSKEMPYPSMPYSSRDNGNTTQVGLGGGGTSMLHASPDQRKTGSPYYGTYSDTRRRSLDTAASGVTKYPSPNASGVKRQKVYNGSEEFGQDSPRYTSPKPGLYHGEPAYFMDGAHNSPDPWSGPPGHPNGLPSSSYGPAMIGSVGPHFTQPTSTYANMHPPPAHHDSVGYNPEQLLSSGLPPMSTFRGGQPVPAGAPYSTSPSNLASSEGASRGNSSQQTGDAVRNALASIYSTDHTTSNFPSNPSTPVSSPPPMSGSSWPTRPPAPTSPHYGESHLHSLQSRMEERLDDAIHVLRNHAEGAPLSLPPGHLPGMPIMHTAHSNGIMGNMGGGPGYLSGVPSATLIDSHMASPHTFHDDHLKKHIASDPLSPDLSKECDDDDSDTDGPALKAEKIDTKLNSDMLLESTKNEATSTSAPAGSTTSSKKRSRSSNPEDDDPPVIKHEREKERRHANNARERVRVRDINSAFKELGRMVQMHLAEDKPQTKLGILHQAVSIITNLEQKVRERNLNPKAACLKRREEEKTVEDHTKSLGPPNVNPLDALQPQPSHIQQMPPHSTMLHQHPPLHMN</sequence>
<feature type="region of interest" description="Disordered" evidence="6">
    <location>
        <begin position="611"/>
        <end position="630"/>
    </location>
</feature>
<feature type="compositionally biased region" description="Basic and acidic residues" evidence="6">
    <location>
        <begin position="611"/>
        <end position="622"/>
    </location>
</feature>
<dbReference type="Gene3D" id="4.10.280.10">
    <property type="entry name" value="Helix-loop-helix DNA-binding domain"/>
    <property type="match status" value="1"/>
</dbReference>
<dbReference type="PANTHER" id="PTHR11793:SF13">
    <property type="entry name" value="PROTEIN DAUGHTERLESS"/>
    <property type="match status" value="1"/>
</dbReference>
<dbReference type="CDD" id="cd18945">
    <property type="entry name" value="bHLH_E-protein_TCF4_E2-2"/>
    <property type="match status" value="1"/>
</dbReference>
<name>A0ABM1DRV4_PRICU</name>
<dbReference type="GeneID" id="106805550"/>
<evidence type="ECO:0000259" key="7">
    <source>
        <dbReference type="PROSITE" id="PS50888"/>
    </source>
</evidence>
<dbReference type="SUPFAM" id="SSF47459">
    <property type="entry name" value="HLH, helix-loop-helix DNA-binding domain"/>
    <property type="match status" value="1"/>
</dbReference>
<dbReference type="PROSITE" id="PS50888">
    <property type="entry name" value="BHLH"/>
    <property type="match status" value="1"/>
</dbReference>
<feature type="compositionally biased region" description="Low complexity" evidence="6">
    <location>
        <begin position="502"/>
        <end position="514"/>
    </location>
</feature>
<comment type="subcellular location">
    <subcellularLocation>
        <location evidence="1">Nucleus</location>
    </subcellularLocation>
</comment>
<feature type="region of interest" description="Disordered" evidence="6">
    <location>
        <begin position="457"/>
        <end position="548"/>
    </location>
</feature>
<organism evidence="8 9">
    <name type="scientific">Priapulus caudatus</name>
    <name type="common">Priapulid worm</name>
    <dbReference type="NCBI Taxonomy" id="37621"/>
    <lineage>
        <taxon>Eukaryota</taxon>
        <taxon>Metazoa</taxon>
        <taxon>Ecdysozoa</taxon>
        <taxon>Scalidophora</taxon>
        <taxon>Priapulida</taxon>
        <taxon>Priapulimorpha</taxon>
        <taxon>Priapulimorphida</taxon>
        <taxon>Priapulidae</taxon>
        <taxon>Priapulus</taxon>
    </lineage>
</organism>
<feature type="compositionally biased region" description="Polar residues" evidence="6">
    <location>
        <begin position="289"/>
        <end position="312"/>
    </location>
</feature>
<dbReference type="InterPro" id="IPR036638">
    <property type="entry name" value="HLH_DNA-bd_sf"/>
</dbReference>
<feature type="region of interest" description="Disordered" evidence="6">
    <location>
        <begin position="326"/>
        <end position="372"/>
    </location>
</feature>
<dbReference type="Proteomes" id="UP000695022">
    <property type="component" value="Unplaced"/>
</dbReference>
<dbReference type="SMART" id="SM00353">
    <property type="entry name" value="HLH"/>
    <property type="match status" value="1"/>
</dbReference>
<gene>
    <name evidence="9" type="primary">LOC106805550</name>
</gene>
<keyword evidence="8" id="KW-1185">Reference proteome</keyword>
<accession>A0ABM1DRV4</accession>
<dbReference type="InterPro" id="IPR011598">
    <property type="entry name" value="bHLH_dom"/>
</dbReference>
<keyword evidence="4" id="KW-0804">Transcription</keyword>
<evidence type="ECO:0000256" key="1">
    <source>
        <dbReference type="ARBA" id="ARBA00004123"/>
    </source>
</evidence>
<protein>
    <submittedName>
        <fullName evidence="9">Transcription factor 12-like isoform X1</fullName>
    </submittedName>
</protein>
<proteinExistence type="predicted"/>
<evidence type="ECO:0000313" key="9">
    <source>
        <dbReference type="RefSeq" id="XP_014662675.1"/>
    </source>
</evidence>
<keyword evidence="2" id="KW-0805">Transcription regulation</keyword>
<evidence type="ECO:0000256" key="4">
    <source>
        <dbReference type="ARBA" id="ARBA00023163"/>
    </source>
</evidence>
<evidence type="ECO:0000256" key="6">
    <source>
        <dbReference type="SAM" id="MobiDB-lite"/>
    </source>
</evidence>
<reference evidence="9" key="1">
    <citation type="submission" date="2025-08" db="UniProtKB">
        <authorList>
            <consortium name="RefSeq"/>
        </authorList>
    </citation>
    <scope>IDENTIFICATION</scope>
</reference>
<evidence type="ECO:0000256" key="2">
    <source>
        <dbReference type="ARBA" id="ARBA00023015"/>
    </source>
</evidence>
<dbReference type="InterPro" id="IPR051098">
    <property type="entry name" value="NeuroDiff_E-box_TFs"/>
</dbReference>
<evidence type="ECO:0000313" key="8">
    <source>
        <dbReference type="Proteomes" id="UP000695022"/>
    </source>
</evidence>
<keyword evidence="5" id="KW-0539">Nucleus</keyword>
<feature type="domain" description="BHLH" evidence="7">
    <location>
        <begin position="539"/>
        <end position="592"/>
    </location>
</feature>
<feature type="compositionally biased region" description="Basic and acidic residues" evidence="6">
    <location>
        <begin position="530"/>
        <end position="548"/>
    </location>
</feature>
<feature type="region of interest" description="Disordered" evidence="6">
    <location>
        <begin position="642"/>
        <end position="661"/>
    </location>
</feature>
<dbReference type="RefSeq" id="XP_014662675.1">
    <property type="nucleotide sequence ID" value="XM_014807189.1"/>
</dbReference>